<feature type="compositionally biased region" description="Basic and acidic residues" evidence="1">
    <location>
        <begin position="134"/>
        <end position="147"/>
    </location>
</feature>
<dbReference type="InterPro" id="IPR012669">
    <property type="entry name" value="Pectate_lyase"/>
</dbReference>
<dbReference type="Gene3D" id="1.50.10.20">
    <property type="match status" value="1"/>
</dbReference>
<reference evidence="3 4" key="1">
    <citation type="journal article" date="2015" name="Stand. Genomic Sci.">
        <title>Genomic Encyclopedia of Bacterial and Archaeal Type Strains, Phase III: the genomes of soil and plant-associated and newly described type strains.</title>
        <authorList>
            <person name="Whitman W.B."/>
            <person name="Woyke T."/>
            <person name="Klenk H.P."/>
            <person name="Zhou Y."/>
            <person name="Lilburn T.G."/>
            <person name="Beck B.J."/>
            <person name="De Vos P."/>
            <person name="Vandamme P."/>
            <person name="Eisen J.A."/>
            <person name="Garrity G."/>
            <person name="Hugenholtz P."/>
            <person name="Kyrpides N.C."/>
        </authorList>
    </citation>
    <scope>NUCLEOTIDE SEQUENCE [LARGE SCALE GENOMIC DNA]</scope>
    <source>
        <strain evidence="3 4">CGMCC 1.10685</strain>
    </source>
</reference>
<evidence type="ECO:0000313" key="3">
    <source>
        <dbReference type="EMBL" id="TWI44975.1"/>
    </source>
</evidence>
<dbReference type="NCBIfam" id="TIGR02474">
    <property type="entry name" value="pec_lyase"/>
    <property type="match status" value="1"/>
</dbReference>
<dbReference type="AlphaFoldDB" id="A0A562PKG8"/>
<dbReference type="SUPFAM" id="SSF81853">
    <property type="entry name" value="Family 10 polysaccharide lyase"/>
    <property type="match status" value="1"/>
</dbReference>
<gene>
    <name evidence="3" type="ORF">IP92_04150</name>
</gene>
<organism evidence="3 4">
    <name type="scientific">Pseudoduganella flava</name>
    <dbReference type="NCBI Taxonomy" id="871742"/>
    <lineage>
        <taxon>Bacteria</taxon>
        <taxon>Pseudomonadati</taxon>
        <taxon>Pseudomonadota</taxon>
        <taxon>Betaproteobacteria</taxon>
        <taxon>Burkholderiales</taxon>
        <taxon>Oxalobacteraceae</taxon>
        <taxon>Telluria group</taxon>
        <taxon>Pseudoduganella</taxon>
    </lineage>
</organism>
<dbReference type="Pfam" id="PF09492">
    <property type="entry name" value="Pec_lyase"/>
    <property type="match status" value="1"/>
</dbReference>
<dbReference type="EMBL" id="VLKW01000008">
    <property type="protein sequence ID" value="TWI44975.1"/>
    <property type="molecule type" value="Genomic_DNA"/>
</dbReference>
<sequence length="435" mass="46583">MKRFLLSAAVTLALGVALPATATVIGTMTPAQPVTEARLAALPEAERAAWRAYLERSRMLMERDKAALAAERAAGGTTSGAAAHLKGESGMPLDRPAAWYASPQARHVADNIVSFQTPAGGWGKNVDRSGPLRQRGEHYAPVDDDPRGGVVTRTDGWSYVGTIDNDATTTELRFLARVQAALPGAAGEPYRAAFAKGVGYLLSAQYPNGGFPQVYPLQGGYHDAITFNDNALVQVTELLDTVAQRQGDYAFVPADLAQRAGVAHERAIGVILASQIRVNGVPTGWCQQHDALTLAPVGARNFEPVALSSSETSRLLTMLMRLRRPAPGVVAAVDAGIAWLKRVAVYDVEYTKNGAKNGADGRHLVPKPGNGPLWARMYDIGTMQPIFGDRDRTIHTDVNELTRERRDGYGWYGNGPATALAAYAKWSAARTAAVR</sequence>
<dbReference type="GO" id="GO:0016829">
    <property type="term" value="F:lyase activity"/>
    <property type="evidence" value="ECO:0007669"/>
    <property type="project" value="UniProtKB-KW"/>
</dbReference>
<dbReference type="Proteomes" id="UP000315112">
    <property type="component" value="Unassembled WGS sequence"/>
</dbReference>
<keyword evidence="3" id="KW-0456">Lyase</keyword>
<feature type="signal peptide" evidence="2">
    <location>
        <begin position="1"/>
        <end position="22"/>
    </location>
</feature>
<accession>A0A562PKG8</accession>
<keyword evidence="2" id="KW-0732">Signal</keyword>
<protein>
    <submittedName>
        <fullName evidence="3">PelA/Pel-15E family pectate lyase</fullName>
    </submittedName>
</protein>
<evidence type="ECO:0000256" key="1">
    <source>
        <dbReference type="SAM" id="MobiDB-lite"/>
    </source>
</evidence>
<name>A0A562PKG8_9BURK</name>
<proteinExistence type="predicted"/>
<feature type="region of interest" description="Disordered" evidence="1">
    <location>
        <begin position="123"/>
        <end position="147"/>
    </location>
</feature>
<feature type="chain" id="PRO_5022211456" evidence="2">
    <location>
        <begin position="23"/>
        <end position="435"/>
    </location>
</feature>
<comment type="caution">
    <text evidence="3">The sequence shown here is derived from an EMBL/GenBank/DDBJ whole genome shotgun (WGS) entry which is preliminary data.</text>
</comment>
<evidence type="ECO:0000256" key="2">
    <source>
        <dbReference type="SAM" id="SignalP"/>
    </source>
</evidence>
<dbReference type="RefSeq" id="WP_229418887.1">
    <property type="nucleotide sequence ID" value="NZ_CP046904.1"/>
</dbReference>
<evidence type="ECO:0000313" key="4">
    <source>
        <dbReference type="Proteomes" id="UP000315112"/>
    </source>
</evidence>